<dbReference type="Pfam" id="PF14478">
    <property type="entry name" value="DUF4430"/>
    <property type="match status" value="1"/>
</dbReference>
<keyword evidence="3 7" id="KW-0732">Signal</keyword>
<dbReference type="GO" id="GO:0015889">
    <property type="term" value="P:cobalamin transport"/>
    <property type="evidence" value="ECO:0007669"/>
    <property type="project" value="InterPro"/>
</dbReference>
<dbReference type="PANTHER" id="PTHR10559">
    <property type="entry name" value="TRANSCOBALAMIN-1/GASTRIC INTRINSIC FACTOR"/>
    <property type="match status" value="1"/>
</dbReference>
<evidence type="ECO:0000256" key="1">
    <source>
        <dbReference type="ARBA" id="ARBA00004613"/>
    </source>
</evidence>
<dbReference type="Gene3D" id="2.170.130.30">
    <property type="match status" value="1"/>
</dbReference>
<feature type="compositionally biased region" description="Polar residues" evidence="6">
    <location>
        <begin position="262"/>
        <end position="273"/>
    </location>
</feature>
<comment type="subcellular location">
    <subcellularLocation>
        <location evidence="1">Secreted</location>
    </subcellularLocation>
</comment>
<dbReference type="AlphaFoldDB" id="A0AAD9R7Q2"/>
<feature type="signal peptide" evidence="7">
    <location>
        <begin position="1"/>
        <end position="20"/>
    </location>
</feature>
<dbReference type="InterPro" id="IPR051588">
    <property type="entry name" value="Cobalamin_Transport"/>
</dbReference>
<feature type="binding site" evidence="4">
    <location>
        <begin position="136"/>
        <end position="140"/>
    </location>
    <ligand>
        <name>cyanocob(III)alamin</name>
        <dbReference type="ChEBI" id="CHEBI:17439"/>
    </ligand>
</feature>
<dbReference type="Gene3D" id="1.50.10.20">
    <property type="match status" value="1"/>
</dbReference>
<dbReference type="GO" id="GO:0031419">
    <property type="term" value="F:cobalamin binding"/>
    <property type="evidence" value="ECO:0007669"/>
    <property type="project" value="InterPro"/>
</dbReference>
<dbReference type="GO" id="GO:0005576">
    <property type="term" value="C:extracellular region"/>
    <property type="evidence" value="ECO:0007669"/>
    <property type="project" value="UniProtKB-SubCell"/>
</dbReference>
<keyword evidence="10" id="KW-1185">Reference proteome</keyword>
<evidence type="ECO:0000256" key="5">
    <source>
        <dbReference type="PIRSR" id="PIRSR602157-2"/>
    </source>
</evidence>
<feature type="domain" description="Transcobalamin-like C-terminal" evidence="8">
    <location>
        <begin position="290"/>
        <end position="366"/>
    </location>
</feature>
<dbReference type="EMBL" id="JARQWQ010000001">
    <property type="protein sequence ID" value="KAK2574403.1"/>
    <property type="molecule type" value="Genomic_DNA"/>
</dbReference>
<dbReference type="Pfam" id="PF01122">
    <property type="entry name" value="Cobalamin_bind"/>
    <property type="match status" value="1"/>
</dbReference>
<keyword evidence="5" id="KW-1015">Disulfide bond</keyword>
<reference evidence="9" key="1">
    <citation type="journal article" date="2023" name="G3 (Bethesda)">
        <title>Whole genome assembly and annotation of the endangered Caribbean coral Acropora cervicornis.</title>
        <authorList>
            <person name="Selwyn J.D."/>
            <person name="Vollmer S.V."/>
        </authorList>
    </citation>
    <scope>NUCLEOTIDE SEQUENCE</scope>
    <source>
        <strain evidence="9">K2</strain>
    </source>
</reference>
<proteinExistence type="predicted"/>
<sequence>MKCSLVTIWIILTLFSQTQGFCGSRLLQTNLTRAAFRAADWLRNKQDKNGTYGEGHASAVAFHSLRLIGDHLEQGAEHLNAEIIKNNLGSISGGRVAHYILGAMSTCRDPKNFYNFNLIRALQTKLGKYPQEAEFSHPFQFSLAVLALCSSGVDFEKRMTFVEDITGSVLQDQSVVYDTDTSAMQVLALTCVRESLKRQRSKPMKIENLNINQAINKASKELLGRQMKDSTFGENEVTAALSAQMIGVRVELLFNHSDSSKKSNLSENTSPKGVSTKGCPPSAYVQVENGTNAHDILKEAANQHSCYNFTAISTAFGHMIKSISGVASNTVENLYWFIYIDGKLAQVGIDDLRPKHGSILRFQYKKVNWG</sequence>
<dbReference type="InterPro" id="IPR027954">
    <property type="entry name" value="Transcobalamin-like_C"/>
</dbReference>
<dbReference type="InterPro" id="IPR008930">
    <property type="entry name" value="Terpenoid_cyclase/PrenylTrfase"/>
</dbReference>
<evidence type="ECO:0000313" key="10">
    <source>
        <dbReference type="Proteomes" id="UP001249851"/>
    </source>
</evidence>
<comment type="caution">
    <text evidence="9">The sequence shown here is derived from an EMBL/GenBank/DDBJ whole genome shotgun (WGS) entry which is preliminary data.</text>
</comment>
<keyword evidence="4" id="KW-0170">Cobalt</keyword>
<evidence type="ECO:0000256" key="7">
    <source>
        <dbReference type="SAM" id="SignalP"/>
    </source>
</evidence>
<dbReference type="InterPro" id="IPR002157">
    <property type="entry name" value="Cbl-bd_prot"/>
</dbReference>
<feature type="binding site" evidence="4">
    <location>
        <position position="180"/>
    </location>
    <ligand>
        <name>cyanocob(III)alamin</name>
        <dbReference type="ChEBI" id="CHEBI:17439"/>
    </ligand>
</feature>
<organism evidence="9 10">
    <name type="scientific">Acropora cervicornis</name>
    <name type="common">Staghorn coral</name>
    <dbReference type="NCBI Taxonomy" id="6130"/>
    <lineage>
        <taxon>Eukaryota</taxon>
        <taxon>Metazoa</taxon>
        <taxon>Cnidaria</taxon>
        <taxon>Anthozoa</taxon>
        <taxon>Hexacorallia</taxon>
        <taxon>Scleractinia</taxon>
        <taxon>Astrocoeniina</taxon>
        <taxon>Acroporidae</taxon>
        <taxon>Acropora</taxon>
    </lineage>
</organism>
<keyword evidence="2" id="KW-0964">Secreted</keyword>
<feature type="disulfide bond" evidence="5">
    <location>
        <begin position="149"/>
        <end position="191"/>
    </location>
</feature>
<gene>
    <name evidence="9" type="ORF">P5673_000565</name>
</gene>
<dbReference type="PANTHER" id="PTHR10559:SF18">
    <property type="entry name" value="TRANSCOBALAMIN II"/>
    <property type="match status" value="1"/>
</dbReference>
<dbReference type="Proteomes" id="UP001249851">
    <property type="component" value="Unassembled WGS sequence"/>
</dbReference>
<evidence type="ECO:0000256" key="2">
    <source>
        <dbReference type="ARBA" id="ARBA00022525"/>
    </source>
</evidence>
<accession>A0AAD9R7Q2</accession>
<evidence type="ECO:0000313" key="9">
    <source>
        <dbReference type="EMBL" id="KAK2574403.1"/>
    </source>
</evidence>
<feature type="chain" id="PRO_5042224874" evidence="7">
    <location>
        <begin position="21"/>
        <end position="370"/>
    </location>
</feature>
<reference evidence="9" key="2">
    <citation type="journal article" date="2023" name="Science">
        <title>Genomic signatures of disease resistance in endangered staghorn corals.</title>
        <authorList>
            <person name="Vollmer S.V."/>
            <person name="Selwyn J.D."/>
            <person name="Despard B.A."/>
            <person name="Roesel C.L."/>
        </authorList>
    </citation>
    <scope>NUCLEOTIDE SEQUENCE</scope>
    <source>
        <strain evidence="9">K2</strain>
    </source>
</reference>
<dbReference type="SUPFAM" id="SSF48239">
    <property type="entry name" value="Terpenoid cyclases/Protein prenyltransferases"/>
    <property type="match status" value="1"/>
</dbReference>
<evidence type="ECO:0000259" key="8">
    <source>
        <dbReference type="Pfam" id="PF14478"/>
    </source>
</evidence>
<evidence type="ECO:0000256" key="6">
    <source>
        <dbReference type="SAM" id="MobiDB-lite"/>
    </source>
</evidence>
<evidence type="ECO:0000256" key="3">
    <source>
        <dbReference type="ARBA" id="ARBA00022729"/>
    </source>
</evidence>
<protein>
    <submittedName>
        <fullName evidence="9">Transcobalamin-1</fullName>
    </submittedName>
</protein>
<name>A0AAD9R7Q2_ACRCE</name>
<feature type="region of interest" description="Disordered" evidence="6">
    <location>
        <begin position="259"/>
        <end position="281"/>
    </location>
</feature>
<evidence type="ECO:0000256" key="4">
    <source>
        <dbReference type="PIRSR" id="PIRSR602157-1"/>
    </source>
</evidence>